<dbReference type="Pfam" id="PF17900">
    <property type="entry name" value="Peptidase_M1_N"/>
    <property type="match status" value="1"/>
</dbReference>
<dbReference type="AlphaFoldDB" id="A0A914DVU4"/>
<dbReference type="GO" id="GO:0070006">
    <property type="term" value="F:metalloaminopeptidase activity"/>
    <property type="evidence" value="ECO:0007669"/>
    <property type="project" value="TreeGrafter"/>
</dbReference>
<comment type="similarity">
    <text evidence="2">Belongs to the peptidase M1 family.</text>
</comment>
<evidence type="ECO:0000256" key="14">
    <source>
        <dbReference type="PIRSR" id="PIRSR634016-3"/>
    </source>
</evidence>
<dbReference type="InterPro" id="IPR027268">
    <property type="entry name" value="Peptidase_M4/M1_CTD_sf"/>
</dbReference>
<dbReference type="FunFam" id="1.10.390.10:FF:000006">
    <property type="entry name" value="Puromycin-sensitive aminopeptidase"/>
    <property type="match status" value="1"/>
</dbReference>
<evidence type="ECO:0000256" key="17">
    <source>
        <dbReference type="SAM" id="Phobius"/>
    </source>
</evidence>
<keyword evidence="8 14" id="KW-0862">Zinc</keyword>
<dbReference type="WBParaSite" id="ACRNAN_scaffold4043.g18265.t1">
    <property type="protein sequence ID" value="ACRNAN_scaffold4043.g18265.t1"/>
    <property type="gene ID" value="ACRNAN_scaffold4043.g18265"/>
</dbReference>
<evidence type="ECO:0000256" key="10">
    <source>
        <dbReference type="ARBA" id="ARBA00023136"/>
    </source>
</evidence>
<dbReference type="GO" id="GO:0005886">
    <property type="term" value="C:plasma membrane"/>
    <property type="evidence" value="ECO:0007669"/>
    <property type="project" value="UniProtKB-SubCell"/>
</dbReference>
<dbReference type="Gene3D" id="2.60.40.1910">
    <property type="match status" value="1"/>
</dbReference>
<feature type="domain" description="ERAP1-like C-terminal" evidence="19">
    <location>
        <begin position="716"/>
        <end position="1049"/>
    </location>
</feature>
<proteinExistence type="inferred from homology"/>
<keyword evidence="3" id="KW-0031">Aminopeptidase</keyword>
<dbReference type="InterPro" id="IPR042097">
    <property type="entry name" value="Aminopeptidase_N-like_N_sf"/>
</dbReference>
<evidence type="ECO:0000256" key="11">
    <source>
        <dbReference type="ARBA" id="ARBA00023157"/>
    </source>
</evidence>
<dbReference type="PANTHER" id="PTHR11533:SF301">
    <property type="entry name" value="AMINOPEPTIDASE"/>
    <property type="match status" value="1"/>
</dbReference>
<comment type="cofactor">
    <cofactor evidence="14">
        <name>Zn(2+)</name>
        <dbReference type="ChEBI" id="CHEBI:29105"/>
    </cofactor>
    <text evidence="14">Binds 1 zinc ion per subunit.</text>
</comment>
<dbReference type="InterPro" id="IPR034016">
    <property type="entry name" value="M1_APN-typ"/>
</dbReference>
<evidence type="ECO:0000256" key="3">
    <source>
        <dbReference type="ARBA" id="ARBA00022438"/>
    </source>
</evidence>
<dbReference type="Gene3D" id="1.25.50.20">
    <property type="match status" value="1"/>
</dbReference>
<dbReference type="FunFam" id="2.60.40.1910:FF:000006">
    <property type="entry name" value="Aminopeptidase"/>
    <property type="match status" value="1"/>
</dbReference>
<comment type="subcellular location">
    <subcellularLocation>
        <location evidence="1">Cell membrane</location>
    </subcellularLocation>
</comment>
<dbReference type="Gene3D" id="2.60.40.1730">
    <property type="entry name" value="tricorn interacting facor f3 domain"/>
    <property type="match status" value="1"/>
</dbReference>
<keyword evidence="21" id="KW-1185">Reference proteome</keyword>
<feature type="compositionally biased region" description="Polar residues" evidence="16">
    <location>
        <begin position="17"/>
        <end position="26"/>
    </location>
</feature>
<evidence type="ECO:0000256" key="8">
    <source>
        <dbReference type="ARBA" id="ARBA00022833"/>
    </source>
</evidence>
<evidence type="ECO:0000313" key="21">
    <source>
        <dbReference type="Proteomes" id="UP000887540"/>
    </source>
</evidence>
<evidence type="ECO:0000256" key="5">
    <source>
        <dbReference type="ARBA" id="ARBA00022670"/>
    </source>
</evidence>
<dbReference type="FunFam" id="1.25.50.20:FF:000001">
    <property type="entry name" value="Aminopeptidase"/>
    <property type="match status" value="1"/>
</dbReference>
<evidence type="ECO:0000259" key="18">
    <source>
        <dbReference type="Pfam" id="PF01433"/>
    </source>
</evidence>
<evidence type="ECO:0000256" key="4">
    <source>
        <dbReference type="ARBA" id="ARBA00022475"/>
    </source>
</evidence>
<dbReference type="InterPro" id="IPR045357">
    <property type="entry name" value="Aminopeptidase_N-like_N"/>
</dbReference>
<feature type="binding site" evidence="14">
    <location>
        <position position="504"/>
    </location>
    <ligand>
        <name>Zn(2+)</name>
        <dbReference type="ChEBI" id="CHEBI:29105"/>
        <note>catalytic</note>
    </ligand>
</feature>
<feature type="active site" description="Proton acceptor" evidence="13">
    <location>
        <position position="482"/>
    </location>
</feature>
<dbReference type="InterPro" id="IPR024571">
    <property type="entry name" value="ERAP1-like_C_dom"/>
</dbReference>
<dbReference type="PRINTS" id="PR00756">
    <property type="entry name" value="ALADIPTASE"/>
</dbReference>
<evidence type="ECO:0000256" key="7">
    <source>
        <dbReference type="ARBA" id="ARBA00022801"/>
    </source>
</evidence>
<evidence type="ECO:0000256" key="1">
    <source>
        <dbReference type="ARBA" id="ARBA00004236"/>
    </source>
</evidence>
<evidence type="ECO:0000256" key="15">
    <source>
        <dbReference type="PIRSR" id="PIRSR634016-4"/>
    </source>
</evidence>
<keyword evidence="4" id="KW-1003">Cell membrane</keyword>
<dbReference type="Pfam" id="PF01433">
    <property type="entry name" value="Peptidase_M1"/>
    <property type="match status" value="1"/>
</dbReference>
<dbReference type="PANTHER" id="PTHR11533">
    <property type="entry name" value="PROTEASE M1 ZINC METALLOPROTEASE"/>
    <property type="match status" value="1"/>
</dbReference>
<evidence type="ECO:0000313" key="22">
    <source>
        <dbReference type="WBParaSite" id="ACRNAN_scaffold4043.g18265.t1"/>
    </source>
</evidence>
<dbReference type="Pfam" id="PF11838">
    <property type="entry name" value="ERAP1_C"/>
    <property type="match status" value="1"/>
</dbReference>
<feature type="domain" description="Peptidase M1 membrane alanine aminopeptidase" evidence="18">
    <location>
        <begin position="409"/>
        <end position="637"/>
    </location>
</feature>
<feature type="region of interest" description="Disordered" evidence="16">
    <location>
        <begin position="17"/>
        <end position="47"/>
    </location>
</feature>
<keyword evidence="17" id="KW-1133">Transmembrane helix</keyword>
<evidence type="ECO:0000256" key="9">
    <source>
        <dbReference type="ARBA" id="ARBA00023049"/>
    </source>
</evidence>
<dbReference type="CDD" id="cd09601">
    <property type="entry name" value="M1_APN-Q_like"/>
    <property type="match status" value="1"/>
</dbReference>
<feature type="region of interest" description="Disordered" evidence="16">
    <location>
        <begin position="102"/>
        <end position="122"/>
    </location>
</feature>
<dbReference type="InterPro" id="IPR014782">
    <property type="entry name" value="Peptidase_M1_dom"/>
</dbReference>
<feature type="region of interest" description="Disordered" evidence="16">
    <location>
        <begin position="202"/>
        <end position="241"/>
    </location>
</feature>
<feature type="compositionally biased region" description="Polar residues" evidence="16">
    <location>
        <begin position="102"/>
        <end position="112"/>
    </location>
</feature>
<evidence type="ECO:0000256" key="12">
    <source>
        <dbReference type="ARBA" id="ARBA00023180"/>
    </source>
</evidence>
<keyword evidence="9" id="KW-0482">Metalloprotease</keyword>
<evidence type="ECO:0000256" key="13">
    <source>
        <dbReference type="PIRSR" id="PIRSR634016-1"/>
    </source>
</evidence>
<dbReference type="Proteomes" id="UP000887540">
    <property type="component" value="Unplaced"/>
</dbReference>
<keyword evidence="11" id="KW-1015">Disulfide bond</keyword>
<dbReference type="GO" id="GO:0006508">
    <property type="term" value="P:proteolysis"/>
    <property type="evidence" value="ECO:0007669"/>
    <property type="project" value="UniProtKB-KW"/>
</dbReference>
<dbReference type="GO" id="GO:0008270">
    <property type="term" value="F:zinc ion binding"/>
    <property type="evidence" value="ECO:0007669"/>
    <property type="project" value="InterPro"/>
</dbReference>
<keyword evidence="12" id="KW-0325">Glycoprotein</keyword>
<dbReference type="SUPFAM" id="SSF63737">
    <property type="entry name" value="Leukotriene A4 hydrolase N-terminal domain"/>
    <property type="match status" value="1"/>
</dbReference>
<feature type="domain" description="Aminopeptidase N-like N-terminal" evidence="20">
    <location>
        <begin position="138"/>
        <end position="374"/>
    </location>
</feature>
<feature type="transmembrane region" description="Helical" evidence="17">
    <location>
        <begin position="63"/>
        <end position="84"/>
    </location>
</feature>
<dbReference type="GO" id="GO:0043171">
    <property type="term" value="P:peptide catabolic process"/>
    <property type="evidence" value="ECO:0007669"/>
    <property type="project" value="TreeGrafter"/>
</dbReference>
<organism evidence="21 22">
    <name type="scientific">Acrobeloides nanus</name>
    <dbReference type="NCBI Taxonomy" id="290746"/>
    <lineage>
        <taxon>Eukaryota</taxon>
        <taxon>Metazoa</taxon>
        <taxon>Ecdysozoa</taxon>
        <taxon>Nematoda</taxon>
        <taxon>Chromadorea</taxon>
        <taxon>Rhabditida</taxon>
        <taxon>Tylenchina</taxon>
        <taxon>Cephalobomorpha</taxon>
        <taxon>Cephaloboidea</taxon>
        <taxon>Cephalobidae</taxon>
        <taxon>Acrobeloides</taxon>
    </lineage>
</organism>
<dbReference type="Gene3D" id="1.10.390.10">
    <property type="entry name" value="Neutral Protease Domain 2"/>
    <property type="match status" value="1"/>
</dbReference>
<keyword evidence="17" id="KW-0812">Transmembrane</keyword>
<sequence>MMKPAENLFIQESLAQQNGNSNNNPASHLRHRAMSPSQSDASVRVRKPGETKSSRVICSLNNLLVLLFVFVVILLAAVLFTFLISKYHFGHAAENAQLKNNNQSISSDGSQDNSEEIISETSHGPTAAELRLSKTLTPLWYNLTIKIYVPGFVEIPKEKNLSFDGALTIKIRVDEPTNKIELNSIKLGLPSGLSNYAILKDSPVARHRRQTDDANRTKPKGKTSSEAINDSGEKLPPREPSGVKVVKMTQNETLEKAIFELSDTLKKGQEYYFQFVYTGTIDSKLAGLYLTHYADKNGAQRYAAVTQMEPTDARRMVPCFDEPEFKAVWRLKIIHPVGSSAVSNAKEILENEETEHPDWIYTTFEESLPMSSYLLALCVSDFEFVEGNTKRGTRFRIWSRKEAINETVYALEAGKKVLEFYEDYYNITFPLSKQDMMAFPDFSAGAMENWGLITYREKYLLYNPKVYTPLQKQSVAVVVAHELAHQWFGNLVTMKWWNDLWLNEGFATLMEYKGTDAISDGAFRMDEYFVYDAQDEAFGRDARASSHPLAFPIEKAEDVTEAFDTITYDKGGSVLRMIRAIMGEKYFQKGLTTYLNKYRYSNAEHTDLWNTLSEAVPEGLKDWNGNRFNVDEFAKPWTEQMGYPVVNVRRVDKNRIELSQKRFKIDEDAKESPKYRNAKWWYKWDVPLWYSINGEEKPMKWLHETTQFEVPENDVVVFNIDSRGFYRVNYEQDMWEQIAAQLIKDHTQITPETRARLLDDAFTLAQAGQLDYETALSLTGYLDKETEFLPWAMALGGVGVIQSYFDDEPEADAFKEYLLPLIAKPFKKIDWEHLNTSYLNDSRFFENLLNANLIGKMCSLRDENCIEKVTELYRDSFVYPCQIGNAQSSQCSVVPVPLRALTYCYGVKYGNEKDFDRMFEFFMKESIQVERDRLMSALACTRDTHAVKKLLVMAADMNSDVIRLQDKASMFSLLTLTPIGGPIVFEFFLDHWSELYNGLKDQLTILIRFIGVSITGKTQRNIDELEHFLVTNRNTTRNLDAFKQRLEVLKTNKKWMDKNFKPLAQWFKAQAQKRTEEL</sequence>
<dbReference type="InterPro" id="IPR050344">
    <property type="entry name" value="Peptidase_M1_aminopeptidases"/>
</dbReference>
<dbReference type="InterPro" id="IPR001930">
    <property type="entry name" value="Peptidase_M1"/>
</dbReference>
<feature type="binding site" evidence="14">
    <location>
        <position position="485"/>
    </location>
    <ligand>
        <name>Zn(2+)</name>
        <dbReference type="ChEBI" id="CHEBI:29105"/>
        <note>catalytic</note>
    </ligand>
</feature>
<reference evidence="22" key="1">
    <citation type="submission" date="2022-11" db="UniProtKB">
        <authorList>
            <consortium name="WormBaseParasite"/>
        </authorList>
    </citation>
    <scope>IDENTIFICATION</scope>
</reference>
<dbReference type="GO" id="GO:0042277">
    <property type="term" value="F:peptide binding"/>
    <property type="evidence" value="ECO:0007669"/>
    <property type="project" value="TreeGrafter"/>
</dbReference>
<evidence type="ECO:0000259" key="20">
    <source>
        <dbReference type="Pfam" id="PF17900"/>
    </source>
</evidence>
<feature type="binding site" evidence="14">
    <location>
        <position position="481"/>
    </location>
    <ligand>
        <name>Zn(2+)</name>
        <dbReference type="ChEBI" id="CHEBI:29105"/>
        <note>catalytic</note>
    </ligand>
</feature>
<keyword evidence="5" id="KW-0645">Protease</keyword>
<evidence type="ECO:0000259" key="19">
    <source>
        <dbReference type="Pfam" id="PF11838"/>
    </source>
</evidence>
<evidence type="ECO:0000256" key="2">
    <source>
        <dbReference type="ARBA" id="ARBA00010136"/>
    </source>
</evidence>
<evidence type="ECO:0000256" key="16">
    <source>
        <dbReference type="SAM" id="MobiDB-lite"/>
    </source>
</evidence>
<dbReference type="GO" id="GO:0005737">
    <property type="term" value="C:cytoplasm"/>
    <property type="evidence" value="ECO:0007669"/>
    <property type="project" value="TreeGrafter"/>
</dbReference>
<name>A0A914DVU4_9BILA</name>
<protein>
    <submittedName>
        <fullName evidence="22">Aminopeptidase</fullName>
    </submittedName>
</protein>
<keyword evidence="6 14" id="KW-0479">Metal-binding</keyword>
<dbReference type="SUPFAM" id="SSF55486">
    <property type="entry name" value="Metalloproteases ('zincins'), catalytic domain"/>
    <property type="match status" value="1"/>
</dbReference>
<keyword evidence="10 17" id="KW-0472">Membrane</keyword>
<dbReference type="GO" id="GO:0005615">
    <property type="term" value="C:extracellular space"/>
    <property type="evidence" value="ECO:0007669"/>
    <property type="project" value="TreeGrafter"/>
</dbReference>
<evidence type="ECO:0000256" key="6">
    <source>
        <dbReference type="ARBA" id="ARBA00022723"/>
    </source>
</evidence>
<accession>A0A914DVU4</accession>
<feature type="site" description="Transition state stabilizer" evidence="15">
    <location>
        <position position="568"/>
    </location>
</feature>
<keyword evidence="7" id="KW-0378">Hydrolase</keyword>